<feature type="compositionally biased region" description="Low complexity" evidence="1">
    <location>
        <begin position="326"/>
        <end position="336"/>
    </location>
</feature>
<evidence type="ECO:0000256" key="1">
    <source>
        <dbReference type="SAM" id="MobiDB-lite"/>
    </source>
</evidence>
<dbReference type="OrthoDB" id="3365472at2759"/>
<feature type="region of interest" description="Disordered" evidence="1">
    <location>
        <begin position="233"/>
        <end position="271"/>
    </location>
</feature>
<feature type="region of interest" description="Disordered" evidence="1">
    <location>
        <begin position="321"/>
        <end position="365"/>
    </location>
</feature>
<feature type="region of interest" description="Disordered" evidence="1">
    <location>
        <begin position="180"/>
        <end position="200"/>
    </location>
</feature>
<accession>A0A8H6SIU1</accession>
<dbReference type="AlphaFoldDB" id="A0A8H6SIU1"/>
<evidence type="ECO:0000313" key="3">
    <source>
        <dbReference type="Proteomes" id="UP000613580"/>
    </source>
</evidence>
<name>A0A8H6SIU1_MYCCL</name>
<dbReference type="EMBL" id="JACAZE010000014">
    <property type="protein sequence ID" value="KAF7299565.1"/>
    <property type="molecule type" value="Genomic_DNA"/>
</dbReference>
<dbReference type="Proteomes" id="UP000613580">
    <property type="component" value="Unassembled WGS sequence"/>
</dbReference>
<keyword evidence="3" id="KW-1185">Reference proteome</keyword>
<reference evidence="2" key="1">
    <citation type="submission" date="2020-05" db="EMBL/GenBank/DDBJ databases">
        <title>Mycena genomes resolve the evolution of fungal bioluminescence.</title>
        <authorList>
            <person name="Tsai I.J."/>
        </authorList>
    </citation>
    <scope>NUCLEOTIDE SEQUENCE</scope>
    <source>
        <strain evidence="2">110903Hualien_Pintung</strain>
    </source>
</reference>
<comment type="caution">
    <text evidence="2">The sequence shown here is derived from an EMBL/GenBank/DDBJ whole genome shotgun (WGS) entry which is preliminary data.</text>
</comment>
<organism evidence="2 3">
    <name type="scientific">Mycena chlorophos</name>
    <name type="common">Agaric fungus</name>
    <name type="synonym">Agaricus chlorophos</name>
    <dbReference type="NCBI Taxonomy" id="658473"/>
    <lineage>
        <taxon>Eukaryota</taxon>
        <taxon>Fungi</taxon>
        <taxon>Dikarya</taxon>
        <taxon>Basidiomycota</taxon>
        <taxon>Agaricomycotina</taxon>
        <taxon>Agaricomycetes</taxon>
        <taxon>Agaricomycetidae</taxon>
        <taxon>Agaricales</taxon>
        <taxon>Marasmiineae</taxon>
        <taxon>Mycenaceae</taxon>
        <taxon>Mycena</taxon>
    </lineage>
</organism>
<sequence length="461" mass="49976">MQVDALACPDYCVGCNRQFVPRRVLVPVDVQLASPEVVRKGTRGLVHGTGRVRVNGTIKAAPPVKTRVEIDQSPAPLYCSPECEQRDLDYSSGTSDTGDEADSILVLSTKKLVPPPRSTPNTRSMAYLESRYDMPPLPAPTSETYDEFAPPPSHVETMPPPPEFTSGVMMAGRRISANLPAPRKPGQAPSPVTAVPGWTDGSPAWRASTYSFAPPPRTRADVTDPNRAAYGSIVATPHRSASGVVATKEPSSPTTTSYSSSSSNSSRNSDMLSSFEDSFARRSMSRISLYSPGSSPASSLSCSPTKHSKVSSMLLLPEAMRPRAGSTPSSSTSLDSLPRERTARRHSAGSLAAHSYPGPRPRMRSPLAIPATLDDEENNEALLVDETELEHSPRRLRPTMETRSWSYDNVRTYPMPLPTVKELCIVDGVEQIVEVPRKVQRLFTFADTVVSPPRSISEMTV</sequence>
<gene>
    <name evidence="2" type="ORF">HMN09_00961700</name>
</gene>
<protein>
    <submittedName>
        <fullName evidence="2">Uncharacterized protein</fullName>
    </submittedName>
</protein>
<evidence type="ECO:0000313" key="2">
    <source>
        <dbReference type="EMBL" id="KAF7299565.1"/>
    </source>
</evidence>
<proteinExistence type="predicted"/>
<feature type="compositionally biased region" description="Low complexity" evidence="1">
    <location>
        <begin position="251"/>
        <end position="271"/>
    </location>
</feature>